<dbReference type="Proteomes" id="UP001148614">
    <property type="component" value="Unassembled WGS sequence"/>
</dbReference>
<protein>
    <submittedName>
        <fullName evidence="1">Uncharacterized protein</fullName>
    </submittedName>
</protein>
<organism evidence="1 2">
    <name type="scientific">Xylaria arbuscula</name>
    <dbReference type="NCBI Taxonomy" id="114810"/>
    <lineage>
        <taxon>Eukaryota</taxon>
        <taxon>Fungi</taxon>
        <taxon>Dikarya</taxon>
        <taxon>Ascomycota</taxon>
        <taxon>Pezizomycotina</taxon>
        <taxon>Sordariomycetes</taxon>
        <taxon>Xylariomycetidae</taxon>
        <taxon>Xylariales</taxon>
        <taxon>Xylariaceae</taxon>
        <taxon>Xylaria</taxon>
    </lineage>
</organism>
<sequence>MLSIAAPLIPSMLSIRDTFTPPTIVSSSFSGNGCPQGTTDASTAGLWEHFFFKLPSFKAKTGPSSSPAERTVNCQAHINFGGSTAGWQFALKEHWSKGFLEIDGAGVTLTQYLTVYFSQDAANTATTVQSVPSTEDSGVSKELKLHTTIAEDALIWSPCNGAGILNVNFRVAFTSATSDVAAYYGASKNASELLDKKNAASSPYKE</sequence>
<dbReference type="VEuPathDB" id="FungiDB:F4678DRAFT_259856"/>
<dbReference type="InterPro" id="IPR025649">
    <property type="entry name" value="DUF4360"/>
</dbReference>
<dbReference type="PANTHER" id="PTHR38847">
    <property type="match status" value="1"/>
</dbReference>
<dbReference type="PANTHER" id="PTHR38847:SF1">
    <property type="entry name" value="PSEUDOURIDINE SYNTHASE RSUA_RLUA-LIKE DOMAIN-CONTAINING PROTEIN"/>
    <property type="match status" value="1"/>
</dbReference>
<keyword evidence="2" id="KW-1185">Reference proteome</keyword>
<dbReference type="AlphaFoldDB" id="A0A9W8TMI8"/>
<reference evidence="1" key="1">
    <citation type="submission" date="2022-07" db="EMBL/GenBank/DDBJ databases">
        <title>Genome Sequence of Xylaria arbuscula.</title>
        <authorList>
            <person name="Buettner E."/>
        </authorList>
    </citation>
    <scope>NUCLEOTIDE SEQUENCE</scope>
    <source>
        <strain evidence="1">VT107</strain>
    </source>
</reference>
<evidence type="ECO:0000313" key="1">
    <source>
        <dbReference type="EMBL" id="KAJ3575112.1"/>
    </source>
</evidence>
<gene>
    <name evidence="1" type="ORF">NPX13_g4139</name>
</gene>
<dbReference type="Pfam" id="PF14273">
    <property type="entry name" value="DUF4360"/>
    <property type="match status" value="1"/>
</dbReference>
<accession>A0A9W8TMI8</accession>
<name>A0A9W8TMI8_9PEZI</name>
<proteinExistence type="predicted"/>
<comment type="caution">
    <text evidence="1">The sequence shown here is derived from an EMBL/GenBank/DDBJ whole genome shotgun (WGS) entry which is preliminary data.</text>
</comment>
<evidence type="ECO:0000313" key="2">
    <source>
        <dbReference type="Proteomes" id="UP001148614"/>
    </source>
</evidence>
<dbReference type="EMBL" id="JANPWZ010000564">
    <property type="protein sequence ID" value="KAJ3575112.1"/>
    <property type="molecule type" value="Genomic_DNA"/>
</dbReference>